<dbReference type="InterPro" id="IPR014968">
    <property type="entry name" value="XisI"/>
</dbReference>
<proteinExistence type="predicted"/>
<dbReference type="Gene3D" id="3.30.310.110">
    <property type="entry name" value="XisI-like"/>
    <property type="match status" value="1"/>
</dbReference>
<dbReference type="SUPFAM" id="SSF143847">
    <property type="entry name" value="XisI-like"/>
    <property type="match status" value="1"/>
</dbReference>
<protein>
    <submittedName>
        <fullName evidence="1">FdxN element excision controlling factor protein</fullName>
    </submittedName>
</protein>
<evidence type="ECO:0000313" key="1">
    <source>
        <dbReference type="EMBL" id="BAY57977.1"/>
    </source>
</evidence>
<dbReference type="EMBL" id="AP018203">
    <property type="protein sequence ID" value="BAY57977.1"/>
    <property type="molecule type" value="Genomic_DNA"/>
</dbReference>
<sequence length="110" mass="12911">MDKLTQYREIVQTILTEYSDRRSDAEVDSQCIFDTQRDHYQVVNVGWSNRGRIYGCVMHLDLKDEKVWIQYNGTEIDLGQELVDRGVPKTDIVLGFQSPFRRQFTDYAVS</sequence>
<dbReference type="InterPro" id="IPR035943">
    <property type="entry name" value="XisI-like_sf"/>
</dbReference>
<gene>
    <name evidence="1" type="ORF">NIES2135_48500</name>
</gene>
<dbReference type="Pfam" id="PF08869">
    <property type="entry name" value="XisI"/>
    <property type="match status" value="1"/>
</dbReference>
<name>A0A1Z4JMX9_LEPBY</name>
<dbReference type="Proteomes" id="UP000217895">
    <property type="component" value="Chromosome"/>
</dbReference>
<keyword evidence="2" id="KW-1185">Reference proteome</keyword>
<evidence type="ECO:0000313" key="2">
    <source>
        <dbReference type="Proteomes" id="UP000217895"/>
    </source>
</evidence>
<reference evidence="1 2" key="1">
    <citation type="submission" date="2017-06" db="EMBL/GenBank/DDBJ databases">
        <title>Genome sequencing of cyanobaciteial culture collection at National Institute for Environmental Studies (NIES).</title>
        <authorList>
            <person name="Hirose Y."/>
            <person name="Shimura Y."/>
            <person name="Fujisawa T."/>
            <person name="Nakamura Y."/>
            <person name="Kawachi M."/>
        </authorList>
    </citation>
    <scope>NUCLEOTIDE SEQUENCE [LARGE SCALE GENOMIC DNA]</scope>
    <source>
        <strain evidence="1 2">NIES-2135</strain>
    </source>
</reference>
<accession>A0A1Z4JMX9</accession>
<dbReference type="CDD" id="cd16382">
    <property type="entry name" value="XisI-like"/>
    <property type="match status" value="1"/>
</dbReference>
<dbReference type="AlphaFoldDB" id="A0A1Z4JMX9"/>
<organism evidence="1 2">
    <name type="scientific">Leptolyngbya boryana NIES-2135</name>
    <dbReference type="NCBI Taxonomy" id="1973484"/>
    <lineage>
        <taxon>Bacteria</taxon>
        <taxon>Bacillati</taxon>
        <taxon>Cyanobacteriota</taxon>
        <taxon>Cyanophyceae</taxon>
        <taxon>Leptolyngbyales</taxon>
        <taxon>Leptolyngbyaceae</taxon>
        <taxon>Leptolyngbya group</taxon>
        <taxon>Leptolyngbya</taxon>
    </lineage>
</organism>